<dbReference type="Proteomes" id="UP001057402">
    <property type="component" value="Chromosome 2"/>
</dbReference>
<protein>
    <submittedName>
        <fullName evidence="1">Uncharacterized protein</fullName>
    </submittedName>
</protein>
<dbReference type="EMBL" id="CM042881">
    <property type="protein sequence ID" value="KAI4386858.1"/>
    <property type="molecule type" value="Genomic_DNA"/>
</dbReference>
<proteinExistence type="predicted"/>
<comment type="caution">
    <text evidence="1">The sequence shown here is derived from an EMBL/GenBank/DDBJ whole genome shotgun (WGS) entry which is preliminary data.</text>
</comment>
<reference evidence="2" key="1">
    <citation type="journal article" date="2023" name="Front. Plant Sci.">
        <title>Chromosomal-level genome assembly of Melastoma candidum provides insights into trichome evolution.</title>
        <authorList>
            <person name="Zhong Y."/>
            <person name="Wu W."/>
            <person name="Sun C."/>
            <person name="Zou P."/>
            <person name="Liu Y."/>
            <person name="Dai S."/>
            <person name="Zhou R."/>
        </authorList>
    </citation>
    <scope>NUCLEOTIDE SEQUENCE [LARGE SCALE GENOMIC DNA]</scope>
</reference>
<evidence type="ECO:0000313" key="1">
    <source>
        <dbReference type="EMBL" id="KAI4386858.1"/>
    </source>
</evidence>
<evidence type="ECO:0000313" key="2">
    <source>
        <dbReference type="Proteomes" id="UP001057402"/>
    </source>
</evidence>
<name>A0ACB9S876_9MYRT</name>
<sequence>MVLLLRRAATPFPSRLKSLLSSQGYIQAFDDSASAAGMCTDAVPRRSADVGDIKMSPCKTFSSKKLGIRESMISSSSWTVLKVLQSSGFRSYLVGGCVRDLILHRVPKDFDVVTTATLKEIKKRFHRCCIVGKRFPICRVRIKDSIVEISSFETVAQNTETREDFLSANMPVLSDGANVIMWRNSMSRDFTVNSLFFNPFASKIFDFANGMEDLRSLTLRTLLPARLSFKEDCAIILRGLRIAARLGLRLTKEIEDAIEGFLPAVISLSKARLMMELNYMMCYGAALPSLLMLKKYGLLEVLLPFQVAYLCDNTSAKPAQSSSMLVKLISNLDKRISCDRPCNSTLWVSIVAFHLALVNHSQDALVIWAFASVLYHGQWKEGVEFAIRHAGEQVEFVPETPGSSSFDMAELAERVSGLASQAQEYAAILSDDDFIFECPNIPSSGLVLISKKVAKDVGAIFQPLVNDVESFNTKRKSFEIDYCLLGKGFLPETRFTLGKIILDTLNDGVLQGEGKSNNVEEGNMHNLWKEHVLVNKKNKRMAPSTLLAEEQSKNETEISQKTSNNVLPIEVTNKPKKLKLRKRSSSEEKTESKKPKVVKVKRSTKIVSSVPETHDENPNSVSEEERKSVLDCSLSEKQQDALCSNSLRKSTNKRVKSSRNKAGANKKSDRRKQRETAKANTNPLLSDIFR</sequence>
<accession>A0ACB9S876</accession>
<keyword evidence="2" id="KW-1185">Reference proteome</keyword>
<organism evidence="1 2">
    <name type="scientific">Melastoma candidum</name>
    <dbReference type="NCBI Taxonomy" id="119954"/>
    <lineage>
        <taxon>Eukaryota</taxon>
        <taxon>Viridiplantae</taxon>
        <taxon>Streptophyta</taxon>
        <taxon>Embryophyta</taxon>
        <taxon>Tracheophyta</taxon>
        <taxon>Spermatophyta</taxon>
        <taxon>Magnoliopsida</taxon>
        <taxon>eudicotyledons</taxon>
        <taxon>Gunneridae</taxon>
        <taxon>Pentapetalae</taxon>
        <taxon>rosids</taxon>
        <taxon>malvids</taxon>
        <taxon>Myrtales</taxon>
        <taxon>Melastomataceae</taxon>
        <taxon>Melastomatoideae</taxon>
        <taxon>Melastomateae</taxon>
        <taxon>Melastoma</taxon>
    </lineage>
</organism>
<gene>
    <name evidence="1" type="ORF">MLD38_004747</name>
</gene>